<dbReference type="RefSeq" id="WP_153544314.1">
    <property type="nucleotide sequence ID" value="NZ_WIXK01000001.1"/>
</dbReference>
<dbReference type="Pfam" id="PF03466">
    <property type="entry name" value="LysR_substrate"/>
    <property type="match status" value="1"/>
</dbReference>
<dbReference type="CDD" id="cd08422">
    <property type="entry name" value="PBP2_CrgA_like"/>
    <property type="match status" value="1"/>
</dbReference>
<dbReference type="InterPro" id="IPR058163">
    <property type="entry name" value="LysR-type_TF_proteobact-type"/>
</dbReference>
<dbReference type="InterPro" id="IPR005119">
    <property type="entry name" value="LysR_subst-bd"/>
</dbReference>
<dbReference type="GO" id="GO:0003700">
    <property type="term" value="F:DNA-binding transcription factor activity"/>
    <property type="evidence" value="ECO:0007669"/>
    <property type="project" value="InterPro"/>
</dbReference>
<dbReference type="AlphaFoldDB" id="A0A844AVP3"/>
<dbReference type="InterPro" id="IPR000847">
    <property type="entry name" value="LysR_HTH_N"/>
</dbReference>
<dbReference type="InterPro" id="IPR036390">
    <property type="entry name" value="WH_DNA-bd_sf"/>
</dbReference>
<dbReference type="PANTHER" id="PTHR30537">
    <property type="entry name" value="HTH-TYPE TRANSCRIPTIONAL REGULATOR"/>
    <property type="match status" value="1"/>
</dbReference>
<dbReference type="Pfam" id="PF00126">
    <property type="entry name" value="HTH_1"/>
    <property type="match status" value="1"/>
</dbReference>
<organism evidence="6 7">
    <name type="scientific">Tritonibacter aquimaris</name>
    <dbReference type="NCBI Taxonomy" id="2663379"/>
    <lineage>
        <taxon>Bacteria</taxon>
        <taxon>Pseudomonadati</taxon>
        <taxon>Pseudomonadota</taxon>
        <taxon>Alphaproteobacteria</taxon>
        <taxon>Rhodobacterales</taxon>
        <taxon>Paracoccaceae</taxon>
        <taxon>Tritonibacter</taxon>
    </lineage>
</organism>
<keyword evidence="7" id="KW-1185">Reference proteome</keyword>
<keyword evidence="3" id="KW-0238">DNA-binding</keyword>
<name>A0A844AVP3_9RHOB</name>
<dbReference type="PROSITE" id="PS50931">
    <property type="entry name" value="HTH_LYSR"/>
    <property type="match status" value="1"/>
</dbReference>
<evidence type="ECO:0000256" key="1">
    <source>
        <dbReference type="ARBA" id="ARBA00009437"/>
    </source>
</evidence>
<evidence type="ECO:0000256" key="4">
    <source>
        <dbReference type="ARBA" id="ARBA00023163"/>
    </source>
</evidence>
<dbReference type="Proteomes" id="UP000436694">
    <property type="component" value="Unassembled WGS sequence"/>
</dbReference>
<dbReference type="EMBL" id="WIXK01000001">
    <property type="protein sequence ID" value="MQY41276.1"/>
    <property type="molecule type" value="Genomic_DNA"/>
</dbReference>
<evidence type="ECO:0000259" key="5">
    <source>
        <dbReference type="PROSITE" id="PS50931"/>
    </source>
</evidence>
<evidence type="ECO:0000313" key="6">
    <source>
        <dbReference type="EMBL" id="MQY41276.1"/>
    </source>
</evidence>
<feature type="domain" description="HTH lysR-type" evidence="5">
    <location>
        <begin position="1"/>
        <end position="59"/>
    </location>
</feature>
<dbReference type="PANTHER" id="PTHR30537:SF5">
    <property type="entry name" value="HTH-TYPE TRANSCRIPTIONAL ACTIVATOR TTDR-RELATED"/>
    <property type="match status" value="1"/>
</dbReference>
<dbReference type="SUPFAM" id="SSF53850">
    <property type="entry name" value="Periplasmic binding protein-like II"/>
    <property type="match status" value="1"/>
</dbReference>
<comment type="caution">
    <text evidence="6">The sequence shown here is derived from an EMBL/GenBank/DDBJ whole genome shotgun (WGS) entry which is preliminary data.</text>
</comment>
<accession>A0A844AVP3</accession>
<dbReference type="GO" id="GO:0003677">
    <property type="term" value="F:DNA binding"/>
    <property type="evidence" value="ECO:0007669"/>
    <property type="project" value="UniProtKB-KW"/>
</dbReference>
<evidence type="ECO:0000256" key="2">
    <source>
        <dbReference type="ARBA" id="ARBA00023015"/>
    </source>
</evidence>
<keyword evidence="2" id="KW-0805">Transcription regulation</keyword>
<proteinExistence type="inferred from homology"/>
<reference evidence="6 7" key="1">
    <citation type="submission" date="2019-10" db="EMBL/GenBank/DDBJ databases">
        <title>Epibacterium sp. nov., isolated from seawater.</title>
        <authorList>
            <person name="Zhang X."/>
            <person name="Li N."/>
        </authorList>
    </citation>
    <scope>NUCLEOTIDE SEQUENCE [LARGE SCALE GENOMIC DNA]</scope>
    <source>
        <strain evidence="6 7">SM1969</strain>
    </source>
</reference>
<sequence>MDRLGLLNTLITALDAGSLSRAAKRQGMTQSAVSQQIQQLEQLLGQQLLLRTASGVRATRAGATAAQHARGLLAGYAALEKDLDSQSDRLSGTYRISVGTVFGRTFMGPLLLQLRQKYPDLDIVMNTDDRIVDVVRENYDLAIRAGTIGNNEGFGRKIAEFETVLLASPEYVKTHGLPQHPDDLKRLSFIRYNEEAANNMLRLTRNRLGVDAEVRVGFTASDPQLMLQALTGGMGFARVVRMIAEEEIRSGALVELLPNYTPAPKQVYAVYPSRNGLDRCQEAIISGFLDLVKAQHPNTTTTSKPLELITA</sequence>
<dbReference type="InterPro" id="IPR036388">
    <property type="entry name" value="WH-like_DNA-bd_sf"/>
</dbReference>
<gene>
    <name evidence="6" type="ORF">GG681_01370</name>
</gene>
<comment type="similarity">
    <text evidence="1">Belongs to the LysR transcriptional regulatory family.</text>
</comment>
<dbReference type="PRINTS" id="PR00039">
    <property type="entry name" value="HTHLYSR"/>
</dbReference>
<protein>
    <submittedName>
        <fullName evidence="6">LysR family transcriptional regulator</fullName>
    </submittedName>
</protein>
<evidence type="ECO:0000256" key="3">
    <source>
        <dbReference type="ARBA" id="ARBA00023125"/>
    </source>
</evidence>
<dbReference type="Gene3D" id="3.40.190.290">
    <property type="match status" value="1"/>
</dbReference>
<evidence type="ECO:0000313" key="7">
    <source>
        <dbReference type="Proteomes" id="UP000436694"/>
    </source>
</evidence>
<dbReference type="Gene3D" id="1.10.10.10">
    <property type="entry name" value="Winged helix-like DNA-binding domain superfamily/Winged helix DNA-binding domain"/>
    <property type="match status" value="1"/>
</dbReference>
<dbReference type="SUPFAM" id="SSF46785">
    <property type="entry name" value="Winged helix' DNA-binding domain"/>
    <property type="match status" value="1"/>
</dbReference>
<keyword evidence="4" id="KW-0804">Transcription</keyword>